<keyword evidence="4 5" id="KW-0067">ATP-binding</keyword>
<dbReference type="GO" id="GO:0005524">
    <property type="term" value="F:ATP binding"/>
    <property type="evidence" value="ECO:0007669"/>
    <property type="project" value="UniProtKB-UniRule"/>
</dbReference>
<dbReference type="Proteomes" id="UP000472839">
    <property type="component" value="Unassembled WGS sequence"/>
</dbReference>
<dbReference type="GO" id="GO:0003677">
    <property type="term" value="F:DNA binding"/>
    <property type="evidence" value="ECO:0007669"/>
    <property type="project" value="InterPro"/>
</dbReference>
<evidence type="ECO:0000313" key="7">
    <source>
        <dbReference type="EMBL" id="KAB7889166.1"/>
    </source>
</evidence>
<dbReference type="EMBL" id="WFKK01000012">
    <property type="protein sequence ID" value="KAB7889587.1"/>
    <property type="molecule type" value="Genomic_DNA"/>
</dbReference>
<dbReference type="PANTHER" id="PTHR11070">
    <property type="entry name" value="UVRD / RECB / PCRA DNA HELICASE FAMILY MEMBER"/>
    <property type="match status" value="1"/>
</dbReference>
<dbReference type="GO" id="GO:0031297">
    <property type="term" value="P:replication fork processing"/>
    <property type="evidence" value="ECO:0007669"/>
    <property type="project" value="TreeGrafter"/>
</dbReference>
<proteinExistence type="predicted"/>
<evidence type="ECO:0000259" key="6">
    <source>
        <dbReference type="PROSITE" id="PS51198"/>
    </source>
</evidence>
<dbReference type="PANTHER" id="PTHR11070:SF30">
    <property type="entry name" value="F-BOX DNA HELICASE 1"/>
    <property type="match status" value="1"/>
</dbReference>
<name>A0A6L4WWJ3_9BACT</name>
<dbReference type="Pfam" id="PF00580">
    <property type="entry name" value="UvrD-helicase"/>
    <property type="match status" value="1"/>
</dbReference>
<dbReference type="GO" id="GO:0016787">
    <property type="term" value="F:hydrolase activity"/>
    <property type="evidence" value="ECO:0007669"/>
    <property type="project" value="UniProtKB-UniRule"/>
</dbReference>
<comment type="caution">
    <text evidence="8">The sequence shown here is derived from an EMBL/GenBank/DDBJ whole genome shotgun (WGS) entry which is preliminary data.</text>
</comment>
<protein>
    <submittedName>
        <fullName evidence="8">AAA family ATPase</fullName>
    </submittedName>
</protein>
<evidence type="ECO:0000313" key="8">
    <source>
        <dbReference type="EMBL" id="KAB7889587.1"/>
    </source>
</evidence>
<accession>A0A6L4WWJ3</accession>
<keyword evidence="3 5" id="KW-0347">Helicase</keyword>
<evidence type="ECO:0000256" key="2">
    <source>
        <dbReference type="ARBA" id="ARBA00022801"/>
    </source>
</evidence>
<evidence type="ECO:0000256" key="4">
    <source>
        <dbReference type="ARBA" id="ARBA00022840"/>
    </source>
</evidence>
<evidence type="ECO:0000256" key="5">
    <source>
        <dbReference type="PROSITE-ProRule" id="PRU00560"/>
    </source>
</evidence>
<dbReference type="SUPFAM" id="SSF52540">
    <property type="entry name" value="P-loop containing nucleoside triphosphate hydrolases"/>
    <property type="match status" value="1"/>
</dbReference>
<keyword evidence="9" id="KW-1185">Reference proteome</keyword>
<reference evidence="9 10" key="1">
    <citation type="submission" date="2019-10" db="EMBL/GenBank/DDBJ databases">
        <title>Poseidonibacter ostreae sp. nov., isolated from the gut of the Ostrea denselamellosa.</title>
        <authorList>
            <person name="Choi A."/>
        </authorList>
    </citation>
    <scope>NUCLEOTIDE SEQUENCE [LARGE SCALE GENOMIC DNA]</scope>
    <source>
        <strain evidence="8 10">SJOD-M-33</strain>
        <strain evidence="7 9">SJOD-M-5</strain>
    </source>
</reference>
<evidence type="ECO:0000313" key="9">
    <source>
        <dbReference type="Proteomes" id="UP000461010"/>
    </source>
</evidence>
<dbReference type="InterPro" id="IPR000212">
    <property type="entry name" value="DNA_helicase_UvrD/REP"/>
</dbReference>
<feature type="domain" description="UvrD-like helicase ATP-binding" evidence="6">
    <location>
        <begin position="3"/>
        <end position="287"/>
    </location>
</feature>
<dbReference type="GO" id="GO:0043138">
    <property type="term" value="F:3'-5' DNA helicase activity"/>
    <property type="evidence" value="ECO:0007669"/>
    <property type="project" value="TreeGrafter"/>
</dbReference>
<gene>
    <name evidence="7" type="ORF">GBG18_11620</name>
    <name evidence="8" type="ORF">GBG19_05885</name>
</gene>
<dbReference type="InterPro" id="IPR014016">
    <property type="entry name" value="UvrD-like_ATP-bd"/>
</dbReference>
<evidence type="ECO:0000256" key="1">
    <source>
        <dbReference type="ARBA" id="ARBA00022741"/>
    </source>
</evidence>
<organism evidence="8 10">
    <name type="scientific">Poseidonibacter ostreae</name>
    <dbReference type="NCBI Taxonomy" id="2654171"/>
    <lineage>
        <taxon>Bacteria</taxon>
        <taxon>Pseudomonadati</taxon>
        <taxon>Campylobacterota</taxon>
        <taxon>Epsilonproteobacteria</taxon>
        <taxon>Campylobacterales</taxon>
        <taxon>Arcobacteraceae</taxon>
        <taxon>Poseidonibacter</taxon>
    </lineage>
</organism>
<feature type="binding site" evidence="5">
    <location>
        <begin position="24"/>
        <end position="31"/>
    </location>
    <ligand>
        <name>ATP</name>
        <dbReference type="ChEBI" id="CHEBI:30616"/>
    </ligand>
</feature>
<dbReference type="InterPro" id="IPR027417">
    <property type="entry name" value="P-loop_NTPase"/>
</dbReference>
<dbReference type="AlphaFoldDB" id="A0A6L4WWJ3"/>
<evidence type="ECO:0000256" key="3">
    <source>
        <dbReference type="ARBA" id="ARBA00022806"/>
    </source>
</evidence>
<evidence type="ECO:0000313" key="10">
    <source>
        <dbReference type="Proteomes" id="UP000472839"/>
    </source>
</evidence>
<dbReference type="PROSITE" id="PS51198">
    <property type="entry name" value="UVRD_HELICASE_ATP_BIND"/>
    <property type="match status" value="1"/>
</dbReference>
<keyword evidence="1 5" id="KW-0547">Nucleotide-binding</keyword>
<dbReference type="GO" id="GO:0000724">
    <property type="term" value="P:double-strand break repair via homologous recombination"/>
    <property type="evidence" value="ECO:0007669"/>
    <property type="project" value="TreeGrafter"/>
</dbReference>
<keyword evidence="2 5" id="KW-0378">Hydrolase</keyword>
<sequence>MNLNLTKEQENIINAKEDSFKINAVAGSGKTTTLLEYARKNSHLKILYLAYNKSLQTSLQKKLHEYKLSHMHVSTIHSLAYQKIGAYEYNLAHDLKVQVIEKLLNGYEQTFNHKNNYYPVAEYIALIKDLVNFYCNSSLIALDMKLLETYKKQADLSAKILELLNKDEQKALNHLKHILSAMKNKLVDATHDFYLKMFYLNKKVSTNLPYDLILVDEAQDISDVMIGIVENQNCRRIYVGDSFQQIYSFRYAINALNKLELPEYELSKSFRFSDSYAKLLEKNLNSLYEKNSSKVLKISGVQTNTNVGEKAIDYDKQICVIARSTFGLIQQIVHFIQDDKKIYFEGNYNSYSFMNQTVYSIFYLKEKKNDKITMDEIKDFETIQELEQFAKDTKNQDYLNIIKFINTYGDNIFEINKKIKSKITTNKDAADIIFTTTHKSKGLEYEQVIMADDFITKKELSNPKNKVSFLKLQEELNIYYVAATRVKSAIWQASLNLDYVYKEGDENNYSKSNYSTKKTSSKKMKQMQEEWLKQNRVNRINAF</sequence>
<dbReference type="EMBL" id="WFKJ01000039">
    <property type="protein sequence ID" value="KAB7889166.1"/>
    <property type="molecule type" value="Genomic_DNA"/>
</dbReference>
<dbReference type="Gene3D" id="3.40.50.300">
    <property type="entry name" value="P-loop containing nucleotide triphosphate hydrolases"/>
    <property type="match status" value="2"/>
</dbReference>
<dbReference type="Proteomes" id="UP000461010">
    <property type="component" value="Unassembled WGS sequence"/>
</dbReference>